<protein>
    <recommendedName>
        <fullName evidence="4">Lipoprotein</fullName>
    </recommendedName>
</protein>
<evidence type="ECO:0000313" key="2">
    <source>
        <dbReference type="EMBL" id="MBI1627017.1"/>
    </source>
</evidence>
<dbReference type="AlphaFoldDB" id="A0A843BFV5"/>
<feature type="signal peptide" evidence="1">
    <location>
        <begin position="1"/>
        <end position="22"/>
    </location>
</feature>
<dbReference type="PROSITE" id="PS51257">
    <property type="entry name" value="PROKAR_LIPOPROTEIN"/>
    <property type="match status" value="1"/>
</dbReference>
<evidence type="ECO:0008006" key="4">
    <source>
        <dbReference type="Google" id="ProtNLM"/>
    </source>
</evidence>
<dbReference type="RefSeq" id="WP_198462361.1">
    <property type="nucleotide sequence ID" value="NZ_JABBCQ020000034.1"/>
</dbReference>
<name>A0A843BFV5_9BURK</name>
<organism evidence="2 3">
    <name type="scientific">Comamonas suwonensis</name>
    <dbReference type="NCBI Taxonomy" id="2606214"/>
    <lineage>
        <taxon>Bacteria</taxon>
        <taxon>Pseudomonadati</taxon>
        <taxon>Pseudomonadota</taxon>
        <taxon>Betaproteobacteria</taxon>
        <taxon>Burkholderiales</taxon>
        <taxon>Comamonadaceae</taxon>
        <taxon>Comamonas</taxon>
    </lineage>
</organism>
<keyword evidence="3" id="KW-1185">Reference proteome</keyword>
<dbReference type="Proteomes" id="UP000530032">
    <property type="component" value="Unassembled WGS sequence"/>
</dbReference>
<keyword evidence="1" id="KW-0732">Signal</keyword>
<sequence length="147" mass="15801">MFNKLCLASACAVSVLVGCAIAPPPVNPLQQTYFERIDEASEIAADVEKSLLRKTSAEVIEGTKRRIAHDLRDPESARFREVALIVYEGRSVVCGEVNSKNGYGGYVGFQPFIGGPAFGRVLDDLTSAPGASDSAGYRTYCLLGKPR</sequence>
<comment type="caution">
    <text evidence="2">The sequence shown here is derived from an EMBL/GenBank/DDBJ whole genome shotgun (WGS) entry which is preliminary data.</text>
</comment>
<feature type="chain" id="PRO_5032420107" description="Lipoprotein" evidence="1">
    <location>
        <begin position="23"/>
        <end position="147"/>
    </location>
</feature>
<evidence type="ECO:0000256" key="1">
    <source>
        <dbReference type="SAM" id="SignalP"/>
    </source>
</evidence>
<gene>
    <name evidence="2" type="ORF">HF327_021335</name>
</gene>
<dbReference type="EMBL" id="JABBCQ020000034">
    <property type="protein sequence ID" value="MBI1627017.1"/>
    <property type="molecule type" value="Genomic_DNA"/>
</dbReference>
<proteinExistence type="predicted"/>
<reference evidence="2" key="1">
    <citation type="submission" date="2020-12" db="EMBL/GenBank/DDBJ databases">
        <title>Comamonas sp. nov., isolated from stream water.</title>
        <authorList>
            <person name="Park K.-H."/>
        </authorList>
    </citation>
    <scope>NUCLEOTIDE SEQUENCE</scope>
    <source>
        <strain evidence="2">EJ-4</strain>
    </source>
</reference>
<evidence type="ECO:0000313" key="3">
    <source>
        <dbReference type="Proteomes" id="UP000530032"/>
    </source>
</evidence>
<accession>A0A843BFV5</accession>